<proteinExistence type="predicted"/>
<protein>
    <submittedName>
        <fullName evidence="2">Uncharacterized protein</fullName>
    </submittedName>
</protein>
<accession>A0A7R9I052</accession>
<dbReference type="AlphaFoldDB" id="A0A7R9I052"/>
<dbReference type="EMBL" id="OD565745">
    <property type="protein sequence ID" value="CAD7442498.1"/>
    <property type="molecule type" value="Genomic_DNA"/>
</dbReference>
<organism evidence="2">
    <name type="scientific">Timema bartmani</name>
    <dbReference type="NCBI Taxonomy" id="61472"/>
    <lineage>
        <taxon>Eukaryota</taxon>
        <taxon>Metazoa</taxon>
        <taxon>Ecdysozoa</taxon>
        <taxon>Arthropoda</taxon>
        <taxon>Hexapoda</taxon>
        <taxon>Insecta</taxon>
        <taxon>Pterygota</taxon>
        <taxon>Neoptera</taxon>
        <taxon>Polyneoptera</taxon>
        <taxon>Phasmatodea</taxon>
        <taxon>Timematodea</taxon>
        <taxon>Timematoidea</taxon>
        <taxon>Timematidae</taxon>
        <taxon>Timema</taxon>
    </lineage>
</organism>
<evidence type="ECO:0000313" key="2">
    <source>
        <dbReference type="EMBL" id="CAD7442498.1"/>
    </source>
</evidence>
<name>A0A7R9I052_9NEOP</name>
<evidence type="ECO:0000256" key="1">
    <source>
        <dbReference type="SAM" id="MobiDB-lite"/>
    </source>
</evidence>
<feature type="compositionally biased region" description="Polar residues" evidence="1">
    <location>
        <begin position="22"/>
        <end position="35"/>
    </location>
</feature>
<sequence length="123" mass="13257">MNRSTPVKMEGREGGADLATSPRRQASQALGTSTGLRLKEPPPMVVQGDFRKETFCDVWAVSCWDHILLVSMLLRCSSNTNGDGSQNVSWAPHFTTWGPPLATTLTGFNRSGLFSNLNNCGGG</sequence>
<gene>
    <name evidence="2" type="ORF">TBIB3V08_LOCUS4927</name>
</gene>
<reference evidence="2" key="1">
    <citation type="submission" date="2020-11" db="EMBL/GenBank/DDBJ databases">
        <authorList>
            <person name="Tran Van P."/>
        </authorList>
    </citation>
    <scope>NUCLEOTIDE SEQUENCE</scope>
</reference>
<feature type="region of interest" description="Disordered" evidence="1">
    <location>
        <begin position="1"/>
        <end position="41"/>
    </location>
</feature>